<dbReference type="CDD" id="cd02511">
    <property type="entry name" value="Beta4Glucosyltransferase"/>
    <property type="match status" value="1"/>
</dbReference>
<dbReference type="Proteomes" id="UP000283426">
    <property type="component" value="Unassembled WGS sequence"/>
</dbReference>
<dbReference type="InterPro" id="IPR001173">
    <property type="entry name" value="Glyco_trans_2-like"/>
</dbReference>
<gene>
    <name evidence="3" type="ORF">DWW24_12195</name>
</gene>
<keyword evidence="3" id="KW-0808">Transferase</keyword>
<organism evidence="3 4">
    <name type="scientific">Odoribacter splanchnicus</name>
    <dbReference type="NCBI Taxonomy" id="28118"/>
    <lineage>
        <taxon>Bacteria</taxon>
        <taxon>Pseudomonadati</taxon>
        <taxon>Bacteroidota</taxon>
        <taxon>Bacteroidia</taxon>
        <taxon>Bacteroidales</taxon>
        <taxon>Odoribacteraceae</taxon>
        <taxon>Odoribacter</taxon>
    </lineage>
</organism>
<dbReference type="PANTHER" id="PTHR43630">
    <property type="entry name" value="POLY-BETA-1,6-N-ACETYL-D-GLUCOSAMINE SYNTHASE"/>
    <property type="match status" value="1"/>
</dbReference>
<evidence type="ECO:0000256" key="1">
    <source>
        <dbReference type="ARBA" id="ARBA00038494"/>
    </source>
</evidence>
<dbReference type="PANTHER" id="PTHR43630:SF2">
    <property type="entry name" value="GLYCOSYLTRANSFERASE"/>
    <property type="match status" value="1"/>
</dbReference>
<proteinExistence type="inferred from homology"/>
<evidence type="ECO:0000259" key="2">
    <source>
        <dbReference type="Pfam" id="PF00535"/>
    </source>
</evidence>
<feature type="domain" description="Glycosyltransferase 2-like" evidence="2">
    <location>
        <begin position="4"/>
        <end position="113"/>
    </location>
</feature>
<dbReference type="Gene3D" id="3.90.550.10">
    <property type="entry name" value="Spore Coat Polysaccharide Biosynthesis Protein SpsA, Chain A"/>
    <property type="match status" value="1"/>
</dbReference>
<reference evidence="3 4" key="1">
    <citation type="submission" date="2018-08" db="EMBL/GenBank/DDBJ databases">
        <title>A genome reference for cultivated species of the human gut microbiota.</title>
        <authorList>
            <person name="Zou Y."/>
            <person name="Xue W."/>
            <person name="Luo G."/>
        </authorList>
    </citation>
    <scope>NUCLEOTIDE SEQUENCE [LARGE SCALE GENOMIC DNA]</scope>
    <source>
        <strain evidence="3 4">AF14-6AC</strain>
    </source>
</reference>
<accession>A0A412WCH0</accession>
<dbReference type="SUPFAM" id="SSF53448">
    <property type="entry name" value="Nucleotide-diphospho-sugar transferases"/>
    <property type="match status" value="1"/>
</dbReference>
<sequence>MKISVVIQTYNSEQFLERVLNSVKEFDEIVVCDMYSTDRTIEIARKFDCKIVYHKKTDFCEPARNFAIHSATYDWVLVVDSDEIVPADLKDYLYTLLREQRAIGGVWIPRKNYLMGKFIHGDYPDYILRFFRKQNAFWPPYVHAVPRVEGKVVRVPRNRKELAFIHLVNNPLELKLNKLNIYTSKEIPKRTGQKYTFLSIFYAPAYRFFKSYILKGGFRDGKAGVINAGMDAFYKFVTIAKIWENRIKKQDISKELSE</sequence>
<dbReference type="Pfam" id="PF00535">
    <property type="entry name" value="Glycos_transf_2"/>
    <property type="match status" value="1"/>
</dbReference>
<comment type="similarity">
    <text evidence="1">Belongs to the glycosyltransferase 2 family. WaaE/KdtX subfamily.</text>
</comment>
<dbReference type="InterPro" id="IPR029044">
    <property type="entry name" value="Nucleotide-diphossugar_trans"/>
</dbReference>
<dbReference type="EMBL" id="QRYW01000025">
    <property type="protein sequence ID" value="RGV24909.1"/>
    <property type="molecule type" value="Genomic_DNA"/>
</dbReference>
<dbReference type="AlphaFoldDB" id="A0A412WCH0"/>
<dbReference type="GO" id="GO:0016740">
    <property type="term" value="F:transferase activity"/>
    <property type="evidence" value="ECO:0007669"/>
    <property type="project" value="UniProtKB-KW"/>
</dbReference>
<name>A0A412WCH0_9BACT</name>
<comment type="caution">
    <text evidence="3">The sequence shown here is derived from an EMBL/GenBank/DDBJ whole genome shotgun (WGS) entry which is preliminary data.</text>
</comment>
<protein>
    <submittedName>
        <fullName evidence="3">Glycosyltransferase family 2 protein</fullName>
    </submittedName>
</protein>
<evidence type="ECO:0000313" key="4">
    <source>
        <dbReference type="Proteomes" id="UP000283426"/>
    </source>
</evidence>
<dbReference type="RefSeq" id="WP_118108218.1">
    <property type="nucleotide sequence ID" value="NZ_QRYW01000025.1"/>
</dbReference>
<evidence type="ECO:0000313" key="3">
    <source>
        <dbReference type="EMBL" id="RGV24909.1"/>
    </source>
</evidence>